<dbReference type="PANTHER" id="PTHR32344:SF1">
    <property type="entry name" value="U1-TYPE DOMAIN-CONTAINING PROTEIN"/>
    <property type="match status" value="1"/>
</dbReference>
<dbReference type="InterPro" id="IPR012337">
    <property type="entry name" value="RNaseH-like_sf"/>
</dbReference>
<evidence type="ECO:0000313" key="3">
    <source>
        <dbReference type="Proteomes" id="UP001148838"/>
    </source>
</evidence>
<proteinExistence type="predicted"/>
<evidence type="ECO:0000259" key="1">
    <source>
        <dbReference type="Pfam" id="PF04937"/>
    </source>
</evidence>
<dbReference type="EMBL" id="JAJSOF020000015">
    <property type="protein sequence ID" value="KAJ4441561.1"/>
    <property type="molecule type" value="Genomic_DNA"/>
</dbReference>
<reference evidence="2 3" key="1">
    <citation type="journal article" date="2022" name="Allergy">
        <title>Genome assembly and annotation of Periplaneta americana reveal a comprehensive cockroach allergen profile.</title>
        <authorList>
            <person name="Wang L."/>
            <person name="Xiong Q."/>
            <person name="Saelim N."/>
            <person name="Wang L."/>
            <person name="Nong W."/>
            <person name="Wan A.T."/>
            <person name="Shi M."/>
            <person name="Liu X."/>
            <person name="Cao Q."/>
            <person name="Hui J.H.L."/>
            <person name="Sookrung N."/>
            <person name="Leung T.F."/>
            <person name="Tungtrongchitr A."/>
            <person name="Tsui S.K.W."/>
        </authorList>
    </citation>
    <scope>NUCLEOTIDE SEQUENCE [LARGE SCALE GENOMIC DNA]</scope>
    <source>
        <strain evidence="2">PWHHKU_190912</strain>
    </source>
</reference>
<gene>
    <name evidence="2" type="ORF">ANN_11417</name>
</gene>
<evidence type="ECO:0000313" key="2">
    <source>
        <dbReference type="EMBL" id="KAJ4441561.1"/>
    </source>
</evidence>
<dbReference type="InterPro" id="IPR007021">
    <property type="entry name" value="DUF659"/>
</dbReference>
<sequence length="407" mass="46834">MPKVKESASVKLKAFVSKYGENIFSTDGRILLCKICDMRVAAEKKFTIEQHMSREKHKHGLQRLENKSSVNLQQMLLGDTCSTFSPFSEKLCEAFLSADISLHKLNHPKLRTFLEEETGKLIPDPRTMRRTYIARCYDKTLKKIREMIGERNVFVSIDETTDSMGRYVANVIVGVLEAHRPGEQFLLHCAQLDKVNYSTISLVFDHALRILWPDGIRNSNVLLFITDAAPYMMKAAASLSALYPKMVHVTYLAHALHRVAEEVRANFPEVDKLIGCVKKVFLKAPSRISAFKTEAPEIQLPFSPVLTRRGTWFQACSYYCKNFDVVKKVVDSFDNDDAKTNSYSVNHQKQWLYLCKIFVHAMRSRFCERLTVIKRPNKLVRRLEVRRTYNNDNNSNINNNNMIAELP</sequence>
<keyword evidence="3" id="KW-1185">Reference proteome</keyword>
<protein>
    <recommendedName>
        <fullName evidence="1">DUF659 domain-containing protein</fullName>
    </recommendedName>
</protein>
<name>A0ABQ8T643_PERAM</name>
<comment type="caution">
    <text evidence="2">The sequence shown here is derived from an EMBL/GenBank/DDBJ whole genome shotgun (WGS) entry which is preliminary data.</text>
</comment>
<dbReference type="Pfam" id="PF04937">
    <property type="entry name" value="DUF659"/>
    <property type="match status" value="1"/>
</dbReference>
<dbReference type="Proteomes" id="UP001148838">
    <property type="component" value="Unassembled WGS sequence"/>
</dbReference>
<organism evidence="2 3">
    <name type="scientific">Periplaneta americana</name>
    <name type="common">American cockroach</name>
    <name type="synonym">Blatta americana</name>
    <dbReference type="NCBI Taxonomy" id="6978"/>
    <lineage>
        <taxon>Eukaryota</taxon>
        <taxon>Metazoa</taxon>
        <taxon>Ecdysozoa</taxon>
        <taxon>Arthropoda</taxon>
        <taxon>Hexapoda</taxon>
        <taxon>Insecta</taxon>
        <taxon>Pterygota</taxon>
        <taxon>Neoptera</taxon>
        <taxon>Polyneoptera</taxon>
        <taxon>Dictyoptera</taxon>
        <taxon>Blattodea</taxon>
        <taxon>Blattoidea</taxon>
        <taxon>Blattidae</taxon>
        <taxon>Blattinae</taxon>
        <taxon>Periplaneta</taxon>
    </lineage>
</organism>
<feature type="domain" description="DUF659" evidence="1">
    <location>
        <begin position="124"/>
        <end position="280"/>
    </location>
</feature>
<dbReference type="PANTHER" id="PTHR32344">
    <property type="entry name" value="U1-TYPE DOMAIN-CONTAINING PROTEIN"/>
    <property type="match status" value="1"/>
</dbReference>
<accession>A0ABQ8T643</accession>
<dbReference type="InterPro" id="IPR033375">
    <property type="entry name" value="Cggbp1"/>
</dbReference>
<dbReference type="SUPFAM" id="SSF53098">
    <property type="entry name" value="Ribonuclease H-like"/>
    <property type="match status" value="1"/>
</dbReference>